<keyword evidence="4" id="KW-1185">Reference proteome</keyword>
<accession>A0ABR3JS91</accession>
<organism evidence="3 4">
    <name type="scientific">Hohenbuehelia grisea</name>
    <dbReference type="NCBI Taxonomy" id="104357"/>
    <lineage>
        <taxon>Eukaryota</taxon>
        <taxon>Fungi</taxon>
        <taxon>Dikarya</taxon>
        <taxon>Basidiomycota</taxon>
        <taxon>Agaricomycotina</taxon>
        <taxon>Agaricomycetes</taxon>
        <taxon>Agaricomycetidae</taxon>
        <taxon>Agaricales</taxon>
        <taxon>Pleurotineae</taxon>
        <taxon>Pleurotaceae</taxon>
        <taxon>Hohenbuehelia</taxon>
    </lineage>
</organism>
<sequence length="502" mass="56768">MHSVDTPDVVERRSDVVVAEAKYKQLNSELQELDLKRKDIREHLDTLKVGIEGHKIALAAHIHSRIPAEVFSEIFQYCCVTDALDVFNREGPQQHQWILSAVCRRWRTIALSTPQLWSSLHFDVAYAIRNHFRDIAGIAREILQRSGRVRLAVTLDMHAHRHRLISVLLKESSRWRSFRLILRLHKSSHKMVAMLNDQGGNFPVLEALAVEITGDLPAPLTAFETCPKLRTVVLSGESLVRNVAVPWGQITRFSGLQLRIVDNPHRLLQNMPAVQHAVINLSDYRSSIDTPKEPTLFSDMLSLHLSGPCLFIQYTILPALTELSMESCDLLEEHYTSLFSQVGGSLTTLELGNLKTALGIRLSTFQHLARLERLEIFSRFDIDSTIYNGMAATGTGAVIFPNLCILHLGFRISITAPLLRMLYSRIMFRHVNARSPASLDRVFIGYKAVTDDLHDRMSALHGNGTHIEFVKDGDPIIKHPGEFEALRCRLSTRYGSSAFYRS</sequence>
<dbReference type="InterPro" id="IPR036047">
    <property type="entry name" value="F-box-like_dom_sf"/>
</dbReference>
<dbReference type="EMBL" id="JASNQZ010000004">
    <property type="protein sequence ID" value="KAL0958018.1"/>
    <property type="molecule type" value="Genomic_DNA"/>
</dbReference>
<name>A0ABR3JS91_9AGAR</name>
<keyword evidence="1" id="KW-0175">Coiled coil</keyword>
<feature type="coiled-coil region" evidence="1">
    <location>
        <begin position="16"/>
        <end position="43"/>
    </location>
</feature>
<evidence type="ECO:0000313" key="3">
    <source>
        <dbReference type="EMBL" id="KAL0958018.1"/>
    </source>
</evidence>
<dbReference type="InterPro" id="IPR001810">
    <property type="entry name" value="F-box_dom"/>
</dbReference>
<comment type="caution">
    <text evidence="3">The sequence shown here is derived from an EMBL/GenBank/DDBJ whole genome shotgun (WGS) entry which is preliminary data.</text>
</comment>
<dbReference type="InterPro" id="IPR032675">
    <property type="entry name" value="LRR_dom_sf"/>
</dbReference>
<proteinExistence type="predicted"/>
<reference evidence="4" key="1">
    <citation type="submission" date="2024-06" db="EMBL/GenBank/DDBJ databases">
        <title>Multi-omics analyses provide insights into the biosynthesis of the anticancer antibiotic pleurotin in Hohenbuehelia grisea.</title>
        <authorList>
            <person name="Weaver J.A."/>
            <person name="Alberti F."/>
        </authorList>
    </citation>
    <scope>NUCLEOTIDE SEQUENCE [LARGE SCALE GENOMIC DNA]</scope>
    <source>
        <strain evidence="4">T-177</strain>
    </source>
</reference>
<dbReference type="Gene3D" id="3.80.10.10">
    <property type="entry name" value="Ribonuclease Inhibitor"/>
    <property type="match status" value="1"/>
</dbReference>
<feature type="domain" description="F-box" evidence="2">
    <location>
        <begin position="64"/>
        <end position="122"/>
    </location>
</feature>
<evidence type="ECO:0000256" key="1">
    <source>
        <dbReference type="SAM" id="Coils"/>
    </source>
</evidence>
<evidence type="ECO:0000313" key="4">
    <source>
        <dbReference type="Proteomes" id="UP001556367"/>
    </source>
</evidence>
<dbReference type="Pfam" id="PF12937">
    <property type="entry name" value="F-box-like"/>
    <property type="match status" value="1"/>
</dbReference>
<dbReference type="SUPFAM" id="SSF52047">
    <property type="entry name" value="RNI-like"/>
    <property type="match status" value="1"/>
</dbReference>
<dbReference type="Gene3D" id="1.20.1280.50">
    <property type="match status" value="1"/>
</dbReference>
<evidence type="ECO:0000259" key="2">
    <source>
        <dbReference type="Pfam" id="PF12937"/>
    </source>
</evidence>
<dbReference type="SUPFAM" id="SSF81383">
    <property type="entry name" value="F-box domain"/>
    <property type="match status" value="1"/>
</dbReference>
<protein>
    <recommendedName>
        <fullName evidence="2">F-box domain-containing protein</fullName>
    </recommendedName>
</protein>
<dbReference type="Proteomes" id="UP001556367">
    <property type="component" value="Unassembled WGS sequence"/>
</dbReference>
<gene>
    <name evidence="3" type="ORF">HGRIS_000193</name>
</gene>